<evidence type="ECO:0000256" key="1">
    <source>
        <dbReference type="SAM" id="SignalP"/>
    </source>
</evidence>
<keyword evidence="6" id="KW-0378">Hydrolase</keyword>
<dbReference type="PANTHER" id="PTHR38478:SF1">
    <property type="entry name" value="ZINC DEPENDENT METALLOPROTEASE DOMAIN LIPOPROTEIN"/>
    <property type="match status" value="1"/>
</dbReference>
<dbReference type="Proteomes" id="UP001302374">
    <property type="component" value="Chromosome"/>
</dbReference>
<dbReference type="InterPro" id="IPR033413">
    <property type="entry name" value="DUF5117"/>
</dbReference>
<keyword evidence="1" id="KW-0732">Signal</keyword>
<dbReference type="InterPro" id="IPR032534">
    <property type="entry name" value="EcxA_zinc-bd"/>
</dbReference>
<dbReference type="AlphaFoldDB" id="A0A7X5YJ75"/>
<evidence type="ECO:0000259" key="2">
    <source>
        <dbReference type="Pfam" id="PF16313"/>
    </source>
</evidence>
<dbReference type="Pfam" id="PF17162">
    <property type="entry name" value="DUF5118"/>
    <property type="match status" value="1"/>
</dbReference>
<reference evidence="5 7" key="2">
    <citation type="submission" date="2020-03" db="EMBL/GenBank/DDBJ databases">
        <title>Genomic Encyclopedia of Type Strains, Phase IV (KMG-IV): sequencing the most valuable type-strain genomes for metagenomic binning, comparative biology and taxonomic classification.</title>
        <authorList>
            <person name="Goeker M."/>
        </authorList>
    </citation>
    <scope>NUCLEOTIDE SEQUENCE [LARGE SCALE GENOMIC DNA]</scope>
    <source>
        <strain evidence="5 7">DSM 105722</strain>
    </source>
</reference>
<dbReference type="GeneID" id="86891073"/>
<dbReference type="RefSeq" id="WP_118305574.1">
    <property type="nucleotide sequence ID" value="NZ_BMPA01000019.1"/>
</dbReference>
<dbReference type="InterPro" id="IPR033428">
    <property type="entry name" value="DUF5118"/>
</dbReference>
<dbReference type="PANTHER" id="PTHR38478">
    <property type="entry name" value="PEPTIDASE M1A AND M12B"/>
    <property type="match status" value="1"/>
</dbReference>
<sequence length="871" mass="99833">MNKGFILSILLLAFFIQVDPASVVAGNRKKKAAKETVQKEPETKYEKLFKGKTVKTAKGLITLHQVGKKLYFEYPLSLLGREFLLGTTFVETSDNGNGAVGQMINDPLHIAFTLRDSTLQMHEVTRKWGTNPMLTDSSEEGVQKAVHVSTLPPIRYAFKVETYNPDSTAVVVDMTDFFLKQNNDLTPFADEGKRVAELGDAQRDVKLKEELTRLDDIKAFEDNISIISTETYTQDLLVNGQYLVVQDEPVTVKLNRTLLILPGEDQLMRPRLGDPRVNVVTVERENMTTKVDGSKVTHYMTRWNIQPKDVEKYKNGEPVEPVNPIVFYVDNNFPEGWSDYIKAGVEEWNKAFEAIGFKNVLQVKTFPVNDSTFDPDNMKFLCIRYAPIGVGNFKTGPHWIDPRSGQVINASIEIFHDMLRRINLKRFVQTASCDEAVRTMKLPLEKYGEGLKGMIVHEVGHILGFGHNLPASHAYPTDSLRSATFTQKYGITPSIMDNMGYNYVAQPGDKDVVLIPERLGVADYHTVKVAYQPIFDVKTLEDEQKVVEKWISEKVGDPMYRFDPEPYTLTMFDPTSLPEDLGDDAIKASAYGIKNLQYLMENMNEWLDKEDIDYTYRNMIYRYVGYYYKRYIFNVFMNLGGFYLNQHYVGDPVATFVAVPKDIQKNSLKFVVEQLKNIDWIDRPEVVENLEFDGSKARQILKDFLSKADEETDLFSTRRISLVAYRDKGNYSPEEYLEDLYKLIWEPTIKGRNLTEAERVLQIAFLTNVRNTVDINGNRENASRYYAKSQSMLQESAELVRNRQGNRIPEVSGFGSRWLVENLAVDNPNHLWYNLYLKVIEQVKKCQGSGNADTKAHYDYLMFLINRSLRS</sequence>
<feature type="domain" description="DUF5117" evidence="3">
    <location>
        <begin position="124"/>
        <end position="308"/>
    </location>
</feature>
<gene>
    <name evidence="6" type="ORF">F1644_07220</name>
    <name evidence="5" type="ORF">GGR15_004283</name>
</gene>
<dbReference type="GO" id="GO:0008237">
    <property type="term" value="F:metallopeptidase activity"/>
    <property type="evidence" value="ECO:0007669"/>
    <property type="project" value="UniProtKB-KW"/>
</dbReference>
<evidence type="ECO:0000313" key="5">
    <source>
        <dbReference type="EMBL" id="NJC20627.1"/>
    </source>
</evidence>
<feature type="domain" description="DUF5118" evidence="4">
    <location>
        <begin position="43"/>
        <end position="91"/>
    </location>
</feature>
<dbReference type="InterPro" id="IPR034032">
    <property type="entry name" value="Zn_MMP-like_bac"/>
</dbReference>
<dbReference type="Pfam" id="PF17148">
    <property type="entry name" value="DUF5117"/>
    <property type="match status" value="1"/>
</dbReference>
<name>A0A7X5YJ75_9BACT</name>
<keyword evidence="8" id="KW-1185">Reference proteome</keyword>
<evidence type="ECO:0000259" key="3">
    <source>
        <dbReference type="Pfam" id="PF17148"/>
    </source>
</evidence>
<dbReference type="Proteomes" id="UP000576368">
    <property type="component" value="Unassembled WGS sequence"/>
</dbReference>
<accession>A0A7X5YJ75</accession>
<feature type="domain" description="EcxA zinc-binding" evidence="2">
    <location>
        <begin position="440"/>
        <end position="749"/>
    </location>
</feature>
<organism evidence="5 7">
    <name type="scientific">Butyricimonas paravirosa</name>
    <dbReference type="NCBI Taxonomy" id="1472417"/>
    <lineage>
        <taxon>Bacteria</taxon>
        <taxon>Pseudomonadati</taxon>
        <taxon>Bacteroidota</taxon>
        <taxon>Bacteroidia</taxon>
        <taxon>Bacteroidales</taxon>
        <taxon>Odoribacteraceae</taxon>
        <taxon>Butyricimonas</taxon>
    </lineage>
</organism>
<evidence type="ECO:0000313" key="6">
    <source>
        <dbReference type="EMBL" id="WOF12070.1"/>
    </source>
</evidence>
<proteinExistence type="predicted"/>
<feature type="chain" id="PRO_5031312438" evidence="1">
    <location>
        <begin position="26"/>
        <end position="871"/>
    </location>
</feature>
<dbReference type="CDD" id="cd04276">
    <property type="entry name" value="ZnMc_MMP_like_2"/>
    <property type="match status" value="1"/>
</dbReference>
<dbReference type="EMBL" id="JAATLI010000020">
    <property type="protein sequence ID" value="NJC20627.1"/>
    <property type="molecule type" value="Genomic_DNA"/>
</dbReference>
<evidence type="ECO:0000313" key="7">
    <source>
        <dbReference type="Proteomes" id="UP000576368"/>
    </source>
</evidence>
<keyword evidence="6" id="KW-0482">Metalloprotease</keyword>
<dbReference type="Pfam" id="PF16313">
    <property type="entry name" value="DUF4953"/>
    <property type="match status" value="1"/>
</dbReference>
<reference evidence="6 8" key="1">
    <citation type="submission" date="2019-09" db="EMBL/GenBank/DDBJ databases">
        <title>Butyricimonas paravirosa DSM 105722 (=214-4 = JCM 18677 = CCUG 65563).</title>
        <authorList>
            <person name="Le Roy T."/>
            <person name="Cani P.D."/>
        </authorList>
    </citation>
    <scope>NUCLEOTIDE SEQUENCE [LARGE SCALE GENOMIC DNA]</scope>
    <source>
        <strain evidence="6 8">DSM 105722</strain>
    </source>
</reference>
<dbReference type="EMBL" id="CP043839">
    <property type="protein sequence ID" value="WOF12070.1"/>
    <property type="molecule type" value="Genomic_DNA"/>
</dbReference>
<feature type="signal peptide" evidence="1">
    <location>
        <begin position="1"/>
        <end position="25"/>
    </location>
</feature>
<dbReference type="SUPFAM" id="SSF55486">
    <property type="entry name" value="Metalloproteases ('zincins'), catalytic domain"/>
    <property type="match status" value="1"/>
</dbReference>
<protein>
    <submittedName>
        <fullName evidence="6">Zinc-dependent metalloprotease</fullName>
    </submittedName>
</protein>
<keyword evidence="6" id="KW-0645">Protease</keyword>
<evidence type="ECO:0000259" key="4">
    <source>
        <dbReference type="Pfam" id="PF17162"/>
    </source>
</evidence>
<evidence type="ECO:0000313" key="8">
    <source>
        <dbReference type="Proteomes" id="UP001302374"/>
    </source>
</evidence>